<dbReference type="Proteomes" id="UP001148662">
    <property type="component" value="Unassembled WGS sequence"/>
</dbReference>
<sequence length="236" mass="25793">MRPVSTKHHLTLATLLTFLMDVIEELEGFAGGTANVASVAGAGFALQQAAKKSRPTACLRRGMENLDVVINDLEMHDPKMPRKTVVELSQDHDKLQARGLELDEKARQSIPFKQLVLGAGIVNAIQLRRQANKWENHTEDLRFRTKRASTTNRGRHITEAGVEGPFTDAAAAPPSDGSVTEDTTVLAEESISGDAPSKLTSEPETEHAHPPLARTRSRSHSHTDDLEMEDISHPAT</sequence>
<gene>
    <name evidence="1" type="ORF">NM688_g4883</name>
</gene>
<evidence type="ECO:0000313" key="1">
    <source>
        <dbReference type="EMBL" id="KAJ3551155.1"/>
    </source>
</evidence>
<reference evidence="1" key="1">
    <citation type="submission" date="2022-07" db="EMBL/GenBank/DDBJ databases">
        <title>Genome Sequence of Phlebia brevispora.</title>
        <authorList>
            <person name="Buettner E."/>
        </authorList>
    </citation>
    <scope>NUCLEOTIDE SEQUENCE</scope>
    <source>
        <strain evidence="1">MPL23</strain>
    </source>
</reference>
<evidence type="ECO:0000313" key="2">
    <source>
        <dbReference type="Proteomes" id="UP001148662"/>
    </source>
</evidence>
<protein>
    <submittedName>
        <fullName evidence="1">Uncharacterized protein</fullName>
    </submittedName>
</protein>
<keyword evidence="2" id="KW-1185">Reference proteome</keyword>
<dbReference type="EMBL" id="JANHOG010000851">
    <property type="protein sequence ID" value="KAJ3551155.1"/>
    <property type="molecule type" value="Genomic_DNA"/>
</dbReference>
<proteinExistence type="predicted"/>
<accession>A0ACC1T1M3</accession>
<name>A0ACC1T1M3_9APHY</name>
<organism evidence="1 2">
    <name type="scientific">Phlebia brevispora</name>
    <dbReference type="NCBI Taxonomy" id="194682"/>
    <lineage>
        <taxon>Eukaryota</taxon>
        <taxon>Fungi</taxon>
        <taxon>Dikarya</taxon>
        <taxon>Basidiomycota</taxon>
        <taxon>Agaricomycotina</taxon>
        <taxon>Agaricomycetes</taxon>
        <taxon>Polyporales</taxon>
        <taxon>Meruliaceae</taxon>
        <taxon>Phlebia</taxon>
    </lineage>
</organism>
<comment type="caution">
    <text evidence="1">The sequence shown here is derived from an EMBL/GenBank/DDBJ whole genome shotgun (WGS) entry which is preliminary data.</text>
</comment>